<dbReference type="GO" id="GO:0008374">
    <property type="term" value="F:O-acyltransferase activity"/>
    <property type="evidence" value="ECO:0007669"/>
    <property type="project" value="InterPro"/>
</dbReference>
<evidence type="ECO:0000313" key="3">
    <source>
        <dbReference type="EMBL" id="KAF4327671.1"/>
    </source>
</evidence>
<evidence type="ECO:0000256" key="2">
    <source>
        <dbReference type="SAM" id="SignalP"/>
    </source>
</evidence>
<feature type="signal peptide" evidence="2">
    <location>
        <begin position="1"/>
        <end position="19"/>
    </location>
</feature>
<evidence type="ECO:0000313" key="5">
    <source>
        <dbReference type="Proteomes" id="UP000232684"/>
    </source>
</evidence>
<dbReference type="InterPro" id="IPR029058">
    <property type="entry name" value="AB_hydrolase_fold"/>
</dbReference>
<dbReference type="SUPFAM" id="SSF53474">
    <property type="entry name" value="alpha/beta-Hydrolases"/>
    <property type="match status" value="1"/>
</dbReference>
<feature type="region of interest" description="Disordered" evidence="1">
    <location>
        <begin position="365"/>
        <end position="384"/>
    </location>
</feature>
<evidence type="ECO:0000256" key="1">
    <source>
        <dbReference type="SAM" id="MobiDB-lite"/>
    </source>
</evidence>
<comment type="caution">
    <text evidence="4">The sequence shown here is derived from an EMBL/GenBank/DDBJ whole genome shotgun (WGS) entry which is preliminary data.</text>
</comment>
<evidence type="ECO:0000313" key="4">
    <source>
        <dbReference type="EMBL" id="PKC42789.1"/>
    </source>
</evidence>
<dbReference type="Proteomes" id="UP000754359">
    <property type="component" value="Unassembled WGS sequence"/>
</dbReference>
<proteinExistence type="predicted"/>
<dbReference type="AlphaFoldDB" id="A0A2I0BPQ0"/>
<organism evidence="4 5">
    <name type="scientific">Plasmodium falciparum (isolate NF54)</name>
    <dbReference type="NCBI Taxonomy" id="5843"/>
    <lineage>
        <taxon>Eukaryota</taxon>
        <taxon>Sar</taxon>
        <taxon>Alveolata</taxon>
        <taxon>Apicomplexa</taxon>
        <taxon>Aconoidasida</taxon>
        <taxon>Haemosporida</taxon>
        <taxon>Plasmodiidae</taxon>
        <taxon>Plasmodium</taxon>
        <taxon>Plasmodium (Laverania)</taxon>
    </lineage>
</organism>
<sequence>MSSILLFFVVFQYLLISFSGTSYKRFVVDGASIFLRNPYKITLGKSEKKGKVFSEFSEEEDSIVRRDTEKKKKWFGKGNDVNKKVKEKKNVILEEKQIGKEENNLVGQQNDSVGQQNDSVGQQNDSVGQQNDPVGQQNDSVGQQNDPVGQQNDPVGQQNDYVGQQNDSVGQQNDYVGQQNDYVGQQNDPVGQQNDSVGQQNDYVGQQNDPVGQQNDPVGQQNDPVGQQNDSVGQQNDYVGQQNDPVGQQNDYVGQQNDYVGQQNDPVGQQNDPVGQQNDPVEQEDNVGIVKKEKKEKIIVEKENEIGVIERENISGVEVINKDSEEDIYNSNVDKNFPADDNNRDEILVRRKKVSNKDSLFMNDIIRGENEDNDDDNEEEEEKVSKNLENVKLGELSKLQYIFGTNITDNDDDSEIRSESEIDDIDELDEEEYDWTEHVYNYKPTTYLLPGLGGSTLIAEYKNATIHSCSRYLLNSKPFRIWISLSRLLSIQSNIYCTFDTIRLKYDEKKNIYYNQPGVFIDVEKFGNLKGIEYLDYFNNTGIGITKYFNVVGQYFTSHGYVDGESIIGAPYDWRYPLSQQNYKILKEHIEYIYEKRNGTKVNLIGHSLGGLYLNFFLSRVVSKKWKQKHLSKIIFISTPFKGSVKTIRALIQSRKDFISFRITKLIKLSIPESMMKALGNSLGSLFDILPYREYYKRDQVVILINMSNTPIDEDHVQYLVTLCGIYKPECYRNRADVNLKVYTLKNWHELLDDKLKAKYENYKLYRERYYNKDHGVPIYCLYSTINKKETEYLLYFETQNTREEPTIYYGTGDGTVGTESLQACSNFYNTVLTHHFSDTSHVGILYTNETAKYIYDIVESPN</sequence>
<gene>
    <name evidence="4" type="ORF">CK202_5133</name>
    <name evidence="3" type="ORF">CYL21_4325</name>
</gene>
<dbReference type="EMBL" id="QFXU01000021">
    <property type="protein sequence ID" value="KAF4327671.1"/>
    <property type="molecule type" value="Genomic_DNA"/>
</dbReference>
<evidence type="ECO:0000313" key="6">
    <source>
        <dbReference type="Proteomes" id="UP000754359"/>
    </source>
</evidence>
<reference evidence="4 5" key="1">
    <citation type="submission" date="2017-11" db="EMBL/GenBank/DDBJ databases">
        <title>Plasmodium falciparum NF54 genome assembly.</title>
        <authorList>
            <person name="Bryant J.M."/>
            <person name="Baumgarten S."/>
            <person name="Scheidig-Benatar C."/>
            <person name="Scherf A."/>
        </authorList>
    </citation>
    <scope>NUCLEOTIDE SEQUENCE [LARGE SCALE GENOMIC DNA]</scope>
    <source>
        <strain evidence="4">NF54</strain>
    </source>
</reference>
<feature type="compositionally biased region" description="Polar residues" evidence="1">
    <location>
        <begin position="105"/>
        <end position="280"/>
    </location>
</feature>
<dbReference type="Proteomes" id="UP000232684">
    <property type="component" value="Unassembled WGS sequence"/>
</dbReference>
<dbReference type="Gene3D" id="3.40.50.1820">
    <property type="entry name" value="alpha/beta hydrolase"/>
    <property type="match status" value="2"/>
</dbReference>
<accession>A0A2I0BPQ0</accession>
<feature type="compositionally biased region" description="Acidic residues" evidence="1">
    <location>
        <begin position="371"/>
        <end position="382"/>
    </location>
</feature>
<dbReference type="VEuPathDB" id="PlasmoDB:PfNF54_060034300"/>
<dbReference type="InterPro" id="IPR003386">
    <property type="entry name" value="LACT/PDAT_acylTrfase"/>
</dbReference>
<protein>
    <submittedName>
        <fullName evidence="4">Phospholipase</fullName>
    </submittedName>
</protein>
<name>A0A2I0BPQ0_PLAFO</name>
<dbReference type="Pfam" id="PF02450">
    <property type="entry name" value="LCAT"/>
    <property type="match status" value="1"/>
</dbReference>
<reference evidence="3 6" key="2">
    <citation type="submission" date="2018-05" db="EMBL/GenBank/DDBJ databases">
        <title>Genome assembly of Plasmodium falciparum NF54 DiCre.</title>
        <authorList>
            <person name="Baumgarten S."/>
            <person name="Treeck M."/>
            <person name="Scherf A."/>
        </authorList>
    </citation>
    <scope>NUCLEOTIDE SEQUENCE [LARGE SCALE GENOMIC DNA]</scope>
    <source>
        <strain evidence="3">NF54</strain>
    </source>
</reference>
<feature type="region of interest" description="Disordered" evidence="1">
    <location>
        <begin position="102"/>
        <end position="286"/>
    </location>
</feature>
<feature type="chain" id="PRO_5036040079" evidence="2">
    <location>
        <begin position="20"/>
        <end position="863"/>
    </location>
</feature>
<dbReference type="GO" id="GO:0006629">
    <property type="term" value="P:lipid metabolic process"/>
    <property type="evidence" value="ECO:0007669"/>
    <property type="project" value="InterPro"/>
</dbReference>
<dbReference type="PANTHER" id="PTHR11440">
    <property type="entry name" value="LECITHIN-CHOLESTEROL ACYLTRANSFERASE-RELATED"/>
    <property type="match status" value="1"/>
</dbReference>
<keyword evidence="2" id="KW-0732">Signal</keyword>
<dbReference type="EMBL" id="NYMT01000018">
    <property type="protein sequence ID" value="PKC42789.1"/>
    <property type="molecule type" value="Genomic_DNA"/>
</dbReference>
<dbReference type="SMR" id="A0A2I0BPQ0"/>